<comment type="caution">
    <text evidence="4">The sequence shown here is derived from an EMBL/GenBank/DDBJ whole genome shotgun (WGS) entry which is preliminary data.</text>
</comment>
<dbReference type="EMBL" id="JACMSF010000061">
    <property type="protein sequence ID" value="MBC2906899.1"/>
    <property type="molecule type" value="Genomic_DNA"/>
</dbReference>
<feature type="domain" description="Transposase IS204/IS1001/IS1096/IS1165 helix-turn-helix" evidence="2">
    <location>
        <begin position="92"/>
        <end position="142"/>
    </location>
</feature>
<evidence type="ECO:0000259" key="2">
    <source>
        <dbReference type="Pfam" id="PF13542"/>
    </source>
</evidence>
<keyword evidence="5" id="KW-1185">Reference proteome</keyword>
<dbReference type="PANTHER" id="PTHR33498:SF1">
    <property type="entry name" value="TRANSPOSASE FOR INSERTION SEQUENCE ELEMENT IS1557"/>
    <property type="match status" value="1"/>
</dbReference>
<accession>A0A7X1J9Z9</accession>
<dbReference type="InterPro" id="IPR047951">
    <property type="entry name" value="Transpos_ISL3"/>
</dbReference>
<dbReference type="PANTHER" id="PTHR33498">
    <property type="entry name" value="TRANSPOSASE FOR INSERTION SEQUENCE ELEMENT IS1557"/>
    <property type="match status" value="1"/>
</dbReference>
<dbReference type="InterPro" id="IPR032877">
    <property type="entry name" value="Transposase_HTH"/>
</dbReference>
<dbReference type="Pfam" id="PF01610">
    <property type="entry name" value="DDE_Tnp_ISL3"/>
    <property type="match status" value="1"/>
</dbReference>
<organism evidence="4 5">
    <name type="scientific">Streptomyces cupreus</name>
    <dbReference type="NCBI Taxonomy" id="2759956"/>
    <lineage>
        <taxon>Bacteria</taxon>
        <taxon>Bacillati</taxon>
        <taxon>Actinomycetota</taxon>
        <taxon>Actinomycetes</taxon>
        <taxon>Kitasatosporales</taxon>
        <taxon>Streptomycetaceae</taxon>
        <taxon>Streptomyces</taxon>
    </lineage>
</organism>
<gene>
    <name evidence="4" type="ORF">H4N64_36355</name>
</gene>
<evidence type="ECO:0000313" key="5">
    <source>
        <dbReference type="Proteomes" id="UP000584670"/>
    </source>
</evidence>
<name>A0A7X1J9Z9_9ACTN</name>
<dbReference type="Proteomes" id="UP000584670">
    <property type="component" value="Unassembled WGS sequence"/>
</dbReference>
<dbReference type="RefSeq" id="WP_186286861.1">
    <property type="nucleotide sequence ID" value="NZ_JACMSF010000061.1"/>
</dbReference>
<dbReference type="AlphaFoldDB" id="A0A7X1J9Z9"/>
<evidence type="ECO:0000259" key="3">
    <source>
        <dbReference type="Pfam" id="PF14690"/>
    </source>
</evidence>
<evidence type="ECO:0000313" key="4">
    <source>
        <dbReference type="EMBL" id="MBC2906899.1"/>
    </source>
</evidence>
<sequence length="291" mass="32399">MDNDTTLLLDLDGLAVARVERLEDGTRRVHLITADEQARACPECGVFATRVKGSATTRPRDLPYGESGLEFRWHKRRWWCREPGCPRRSFTEQIPQLPAGARITMRLRGAAGQRIRDAASTVIQAARDLHLSWPTVMDAFRTAAHEVTQAPLAEVKVLGIDETRRGRPRWEQDPATGKWMLTRDRWHTGFVDALGAGGLLGQVEGRTVADVLAWLATTPLAWRKSIEYVAIDMSATYRAAVRTGLPHATVVVDHFQVVQLANKMLSTAGGPWQDFREAGVCHRAPVTLRHG</sequence>
<feature type="domain" description="Transposase IS204/IS1001/IS1096/IS1165 zinc-finger" evidence="3">
    <location>
        <begin position="39"/>
        <end position="85"/>
    </location>
</feature>
<dbReference type="Pfam" id="PF14690">
    <property type="entry name" value="Zn_ribbon_ISL3"/>
    <property type="match status" value="1"/>
</dbReference>
<dbReference type="Pfam" id="PF13542">
    <property type="entry name" value="HTH_Tnp_ISL3"/>
    <property type="match status" value="1"/>
</dbReference>
<reference evidence="4 5" key="1">
    <citation type="submission" date="2020-08" db="EMBL/GenBank/DDBJ databases">
        <title>Streptomyces sp. PSKA01 genome sequencing and assembly.</title>
        <authorList>
            <person name="Mandal S."/>
            <person name="Maiti P.K."/>
            <person name="Das P."/>
        </authorList>
    </citation>
    <scope>NUCLEOTIDE SEQUENCE [LARGE SCALE GENOMIC DNA]</scope>
    <source>
        <strain evidence="4 5">PSKA01</strain>
    </source>
</reference>
<evidence type="ECO:0000259" key="1">
    <source>
        <dbReference type="Pfam" id="PF01610"/>
    </source>
</evidence>
<dbReference type="InterPro" id="IPR002560">
    <property type="entry name" value="Transposase_DDE"/>
</dbReference>
<feature type="domain" description="Transposase IS204/IS1001/IS1096/IS1165 DDE" evidence="1">
    <location>
        <begin position="185"/>
        <end position="266"/>
    </location>
</feature>
<protein>
    <submittedName>
        <fullName evidence="4">Transposase</fullName>
    </submittedName>
</protein>
<dbReference type="InterPro" id="IPR029261">
    <property type="entry name" value="Transposase_Znf"/>
</dbReference>
<proteinExistence type="predicted"/>